<dbReference type="AlphaFoldDB" id="A0AAE0SUI7"/>
<reference evidence="6" key="1">
    <citation type="journal article" date="2021" name="Genome Biol. Evol.">
        <title>A High-Quality Reference Genome for a Parasitic Bivalve with Doubly Uniparental Inheritance (Bivalvia: Unionida).</title>
        <authorList>
            <person name="Smith C.H."/>
        </authorList>
    </citation>
    <scope>NUCLEOTIDE SEQUENCE</scope>
    <source>
        <strain evidence="6">CHS0354</strain>
    </source>
</reference>
<dbReference type="GO" id="GO:0005576">
    <property type="term" value="C:extracellular region"/>
    <property type="evidence" value="ECO:0007669"/>
    <property type="project" value="UniProtKB-SubCell"/>
</dbReference>
<dbReference type="PANTHER" id="PTHR22923">
    <property type="entry name" value="CEREBELLIN-RELATED"/>
    <property type="match status" value="1"/>
</dbReference>
<dbReference type="Pfam" id="PF00386">
    <property type="entry name" value="C1q"/>
    <property type="match status" value="1"/>
</dbReference>
<dbReference type="SMART" id="SM00110">
    <property type="entry name" value="C1Q"/>
    <property type="match status" value="1"/>
</dbReference>
<reference evidence="6" key="3">
    <citation type="submission" date="2023-05" db="EMBL/GenBank/DDBJ databases">
        <authorList>
            <person name="Smith C.H."/>
        </authorList>
    </citation>
    <scope>NUCLEOTIDE SEQUENCE</scope>
    <source>
        <strain evidence="6">CHS0354</strain>
        <tissue evidence="6">Mantle</tissue>
    </source>
</reference>
<sequence>MGKTLEELMKRMWMLEEKLRSYDKKIVQIKQLEEKLKAAEEVTNKQFYRINLLEKMLHKSDHTQRVQNMFLKRKMKEEDRRLMHVEAFENRFRTHLEHLYHQSMINRVNLNEDHRIDAAQVSVDVVNDLPNYKEIRNVVDSLTRVQLSSDYISKAIRTVPRMRIGFSAVQDRHGESVRVGQSIIFHNVIFNEAGAFDTSTGIFRCPVSGAYFITFTVCSYQGRRIFASLIVDGNQKFEVFGGVGTENNDTYDSTGTGSAIIQCQAGGQIWAKVTNGDAVGRHTFFTGYLLWEDSISS</sequence>
<feature type="domain" description="C1q" evidence="5">
    <location>
        <begin position="159"/>
        <end position="297"/>
    </location>
</feature>
<evidence type="ECO:0000256" key="3">
    <source>
        <dbReference type="ARBA" id="ARBA00022729"/>
    </source>
</evidence>
<evidence type="ECO:0000313" key="6">
    <source>
        <dbReference type="EMBL" id="KAK3598430.1"/>
    </source>
</evidence>
<dbReference type="InterPro" id="IPR008983">
    <property type="entry name" value="Tumour_necrosis_fac-like_dom"/>
</dbReference>
<evidence type="ECO:0000256" key="2">
    <source>
        <dbReference type="ARBA" id="ARBA00022525"/>
    </source>
</evidence>
<dbReference type="InterPro" id="IPR050822">
    <property type="entry name" value="Cerebellin_Synaptic_Org"/>
</dbReference>
<dbReference type="EMBL" id="JAEAOA010001013">
    <property type="protein sequence ID" value="KAK3598430.1"/>
    <property type="molecule type" value="Genomic_DNA"/>
</dbReference>
<evidence type="ECO:0000256" key="4">
    <source>
        <dbReference type="SAM" id="Coils"/>
    </source>
</evidence>
<dbReference type="PRINTS" id="PR00007">
    <property type="entry name" value="COMPLEMNTC1Q"/>
</dbReference>
<feature type="coiled-coil region" evidence="4">
    <location>
        <begin position="5"/>
        <end position="42"/>
    </location>
</feature>
<comment type="caution">
    <text evidence="6">The sequence shown here is derived from an EMBL/GenBank/DDBJ whole genome shotgun (WGS) entry which is preliminary data.</text>
</comment>
<protein>
    <recommendedName>
        <fullName evidence="5">C1q domain-containing protein</fullName>
    </recommendedName>
</protein>
<accession>A0AAE0SUI7</accession>
<keyword evidence="2" id="KW-0964">Secreted</keyword>
<dbReference type="InterPro" id="IPR001073">
    <property type="entry name" value="C1q_dom"/>
</dbReference>
<dbReference type="PANTHER" id="PTHR22923:SF116">
    <property type="entry name" value="C1Q DOMAIN-CONTAINING PROTEIN"/>
    <property type="match status" value="1"/>
</dbReference>
<dbReference type="SUPFAM" id="SSF49842">
    <property type="entry name" value="TNF-like"/>
    <property type="match status" value="1"/>
</dbReference>
<keyword evidence="7" id="KW-1185">Reference proteome</keyword>
<comment type="subcellular location">
    <subcellularLocation>
        <location evidence="1">Secreted</location>
    </subcellularLocation>
</comment>
<gene>
    <name evidence="6" type="ORF">CHS0354_016428</name>
</gene>
<evidence type="ECO:0000259" key="5">
    <source>
        <dbReference type="PROSITE" id="PS50871"/>
    </source>
</evidence>
<dbReference type="PROSITE" id="PS50871">
    <property type="entry name" value="C1Q"/>
    <property type="match status" value="1"/>
</dbReference>
<keyword evidence="4" id="KW-0175">Coiled coil</keyword>
<dbReference type="Gene3D" id="2.60.120.40">
    <property type="match status" value="1"/>
</dbReference>
<organism evidence="6 7">
    <name type="scientific">Potamilus streckersoni</name>
    <dbReference type="NCBI Taxonomy" id="2493646"/>
    <lineage>
        <taxon>Eukaryota</taxon>
        <taxon>Metazoa</taxon>
        <taxon>Spiralia</taxon>
        <taxon>Lophotrochozoa</taxon>
        <taxon>Mollusca</taxon>
        <taxon>Bivalvia</taxon>
        <taxon>Autobranchia</taxon>
        <taxon>Heteroconchia</taxon>
        <taxon>Palaeoheterodonta</taxon>
        <taxon>Unionida</taxon>
        <taxon>Unionoidea</taxon>
        <taxon>Unionidae</taxon>
        <taxon>Ambleminae</taxon>
        <taxon>Lampsilini</taxon>
        <taxon>Potamilus</taxon>
    </lineage>
</organism>
<proteinExistence type="predicted"/>
<name>A0AAE0SUI7_9BIVA</name>
<reference evidence="6" key="2">
    <citation type="journal article" date="2021" name="Genome Biol. Evol.">
        <title>Developing a high-quality reference genome for a parasitic bivalve with doubly uniparental inheritance (Bivalvia: Unionida).</title>
        <authorList>
            <person name="Smith C.H."/>
        </authorList>
    </citation>
    <scope>NUCLEOTIDE SEQUENCE</scope>
    <source>
        <strain evidence="6">CHS0354</strain>
        <tissue evidence="6">Mantle</tissue>
    </source>
</reference>
<evidence type="ECO:0000313" key="7">
    <source>
        <dbReference type="Proteomes" id="UP001195483"/>
    </source>
</evidence>
<dbReference type="Proteomes" id="UP001195483">
    <property type="component" value="Unassembled WGS sequence"/>
</dbReference>
<evidence type="ECO:0000256" key="1">
    <source>
        <dbReference type="ARBA" id="ARBA00004613"/>
    </source>
</evidence>
<keyword evidence="3" id="KW-0732">Signal</keyword>